<dbReference type="Proteomes" id="UP001293593">
    <property type="component" value="Unassembled WGS sequence"/>
</dbReference>
<dbReference type="AlphaFoldDB" id="A0AAE1JJ09"/>
<feature type="region of interest" description="Disordered" evidence="1">
    <location>
        <begin position="1"/>
        <end position="31"/>
    </location>
</feature>
<sequence>MASSANSSTQLTSATTTSDNPNPNVTTTQLTHVTSPFPASVSLSSTTLPSHFFHQPQYRHCHPSPDLSSRPPSLMSSPSRLSYRHFLCLLRPPLRLSLTCTLLLLLIHFLASTRHYLRQLTRLKRRLFSAL</sequence>
<keyword evidence="2" id="KW-0812">Transmembrane</keyword>
<evidence type="ECO:0000313" key="3">
    <source>
        <dbReference type="EMBL" id="KAK4269851.1"/>
    </source>
</evidence>
<evidence type="ECO:0000256" key="2">
    <source>
        <dbReference type="SAM" id="Phobius"/>
    </source>
</evidence>
<keyword evidence="2" id="KW-0472">Membrane</keyword>
<dbReference type="EMBL" id="JAWXYG010000006">
    <property type="protein sequence ID" value="KAK4269851.1"/>
    <property type="molecule type" value="Genomic_DNA"/>
</dbReference>
<evidence type="ECO:0000256" key="1">
    <source>
        <dbReference type="SAM" id="MobiDB-lite"/>
    </source>
</evidence>
<reference evidence="3" key="1">
    <citation type="submission" date="2023-10" db="EMBL/GenBank/DDBJ databases">
        <title>Chromosome-level genome of the transformable northern wattle, Acacia crassicarpa.</title>
        <authorList>
            <person name="Massaro I."/>
            <person name="Sinha N.R."/>
            <person name="Poethig S."/>
            <person name="Leichty A.R."/>
        </authorList>
    </citation>
    <scope>NUCLEOTIDE SEQUENCE</scope>
    <source>
        <strain evidence="3">Acra3RX</strain>
        <tissue evidence="3">Leaf</tissue>
    </source>
</reference>
<accession>A0AAE1JJ09</accession>
<name>A0AAE1JJ09_9FABA</name>
<proteinExistence type="predicted"/>
<feature type="compositionally biased region" description="Polar residues" evidence="1">
    <location>
        <begin position="19"/>
        <end position="31"/>
    </location>
</feature>
<gene>
    <name evidence="3" type="ORF">QN277_022957</name>
</gene>
<organism evidence="3 4">
    <name type="scientific">Acacia crassicarpa</name>
    <name type="common">northern wattle</name>
    <dbReference type="NCBI Taxonomy" id="499986"/>
    <lineage>
        <taxon>Eukaryota</taxon>
        <taxon>Viridiplantae</taxon>
        <taxon>Streptophyta</taxon>
        <taxon>Embryophyta</taxon>
        <taxon>Tracheophyta</taxon>
        <taxon>Spermatophyta</taxon>
        <taxon>Magnoliopsida</taxon>
        <taxon>eudicotyledons</taxon>
        <taxon>Gunneridae</taxon>
        <taxon>Pentapetalae</taxon>
        <taxon>rosids</taxon>
        <taxon>fabids</taxon>
        <taxon>Fabales</taxon>
        <taxon>Fabaceae</taxon>
        <taxon>Caesalpinioideae</taxon>
        <taxon>mimosoid clade</taxon>
        <taxon>Acacieae</taxon>
        <taxon>Acacia</taxon>
    </lineage>
</organism>
<comment type="caution">
    <text evidence="3">The sequence shown here is derived from an EMBL/GenBank/DDBJ whole genome shotgun (WGS) entry which is preliminary data.</text>
</comment>
<evidence type="ECO:0000313" key="4">
    <source>
        <dbReference type="Proteomes" id="UP001293593"/>
    </source>
</evidence>
<feature type="transmembrane region" description="Helical" evidence="2">
    <location>
        <begin position="96"/>
        <end position="117"/>
    </location>
</feature>
<feature type="compositionally biased region" description="Low complexity" evidence="1">
    <location>
        <begin position="1"/>
        <end position="18"/>
    </location>
</feature>
<protein>
    <submittedName>
        <fullName evidence="3">Uncharacterized protein</fullName>
    </submittedName>
</protein>
<keyword evidence="2" id="KW-1133">Transmembrane helix</keyword>
<keyword evidence="4" id="KW-1185">Reference proteome</keyword>